<dbReference type="NCBIfam" id="NF003915">
    <property type="entry name" value="PRK05441.1"/>
    <property type="match status" value="1"/>
</dbReference>
<dbReference type="CDD" id="cd05007">
    <property type="entry name" value="SIS_Etherase"/>
    <property type="match status" value="1"/>
</dbReference>
<dbReference type="EMBL" id="CP011021">
    <property type="protein sequence ID" value="AKA49699.1"/>
    <property type="molecule type" value="Genomic_DNA"/>
</dbReference>
<dbReference type="InterPro" id="IPR001347">
    <property type="entry name" value="SIS_dom"/>
</dbReference>
<feature type="domain" description="SIS" evidence="3">
    <location>
        <begin position="58"/>
        <end position="220"/>
    </location>
</feature>
<name>A0A0D5ZJ34_9BACT</name>
<proteinExistence type="predicted"/>
<protein>
    <recommendedName>
        <fullName evidence="3">SIS domain-containing protein</fullName>
    </recommendedName>
</protein>
<dbReference type="InterPro" id="IPR005486">
    <property type="entry name" value="Glucokinase_regulatory_CS"/>
</dbReference>
<dbReference type="InterPro" id="IPR005488">
    <property type="entry name" value="Etherase_MurQ"/>
</dbReference>
<dbReference type="InterPro" id="IPR046348">
    <property type="entry name" value="SIS_dom_sf"/>
</dbReference>
<evidence type="ECO:0000259" key="3">
    <source>
        <dbReference type="PROSITE" id="PS51464"/>
    </source>
</evidence>
<accession>A0A0D5ZJ34</accession>
<evidence type="ECO:0000313" key="5">
    <source>
        <dbReference type="Proteomes" id="UP000032722"/>
    </source>
</evidence>
<dbReference type="Gene3D" id="1.10.8.1080">
    <property type="match status" value="1"/>
</dbReference>
<dbReference type="PROSITE" id="PS51464">
    <property type="entry name" value="SIS"/>
    <property type="match status" value="1"/>
</dbReference>
<keyword evidence="2" id="KW-0119">Carbohydrate metabolism</keyword>
<dbReference type="PATRIC" id="fig|29556.3.peg.27"/>
<dbReference type="Gene3D" id="3.40.50.10490">
    <property type="entry name" value="Glucose-6-phosphate isomerase like protein, domain 1"/>
    <property type="match status" value="1"/>
</dbReference>
<keyword evidence="1" id="KW-0456">Lyase</keyword>
<gene>
    <name evidence="4" type="ORF">VO56_00125</name>
</gene>
<dbReference type="GO" id="GO:0016803">
    <property type="term" value="F:ether hydrolase activity"/>
    <property type="evidence" value="ECO:0007669"/>
    <property type="project" value="TreeGrafter"/>
</dbReference>
<dbReference type="KEGG" id="mgb:VO56_00125"/>
<dbReference type="GO" id="GO:0016835">
    <property type="term" value="F:carbon-oxygen lyase activity"/>
    <property type="evidence" value="ECO:0007669"/>
    <property type="project" value="InterPro"/>
</dbReference>
<dbReference type="InterPro" id="IPR040190">
    <property type="entry name" value="MURQ/GCKR"/>
</dbReference>
<dbReference type="SUPFAM" id="SSF53697">
    <property type="entry name" value="SIS domain"/>
    <property type="match status" value="1"/>
</dbReference>
<dbReference type="Pfam" id="PF22645">
    <property type="entry name" value="GKRP_SIS_N"/>
    <property type="match status" value="1"/>
</dbReference>
<dbReference type="GO" id="GO:0046348">
    <property type="term" value="P:amino sugar catabolic process"/>
    <property type="evidence" value="ECO:0007669"/>
    <property type="project" value="InterPro"/>
</dbReference>
<dbReference type="PANTHER" id="PTHR10088:SF4">
    <property type="entry name" value="GLUCOKINASE REGULATORY PROTEIN"/>
    <property type="match status" value="1"/>
</dbReference>
<evidence type="ECO:0000256" key="1">
    <source>
        <dbReference type="ARBA" id="ARBA00023239"/>
    </source>
</evidence>
<dbReference type="Proteomes" id="UP000032722">
    <property type="component" value="Chromosome"/>
</dbReference>
<dbReference type="HOGENOM" id="CLU_049049_1_1_14"/>
<organism evidence="5">
    <name type="scientific">Mycoplasmopsis gallinacea</name>
    <dbReference type="NCBI Taxonomy" id="29556"/>
    <lineage>
        <taxon>Bacteria</taxon>
        <taxon>Bacillati</taxon>
        <taxon>Mycoplasmatota</taxon>
        <taxon>Mycoplasmoidales</taxon>
        <taxon>Metamycoplasmataceae</taxon>
        <taxon>Mycoplasmopsis</taxon>
    </lineage>
</organism>
<dbReference type="PANTHER" id="PTHR10088">
    <property type="entry name" value="GLUCOKINASE REGULATORY PROTEIN"/>
    <property type="match status" value="1"/>
</dbReference>
<dbReference type="PROSITE" id="PS01272">
    <property type="entry name" value="GCKR"/>
    <property type="match status" value="1"/>
</dbReference>
<dbReference type="GO" id="GO:0009254">
    <property type="term" value="P:peptidoglycan turnover"/>
    <property type="evidence" value="ECO:0007669"/>
    <property type="project" value="TreeGrafter"/>
</dbReference>
<dbReference type="AlphaFoldDB" id="A0A0D5ZJ34"/>
<dbReference type="NCBIfam" id="NF009222">
    <property type="entry name" value="PRK12570.1"/>
    <property type="match status" value="1"/>
</dbReference>
<sequence>MKMNKIASLKTEQRNKRTFNFSKLDTISMVETIALEDSIILTEVQKNKVKIAKLINSAYKALKNGGRIVYIGAGTSGRIGMLDASEIYPTYGVKGKIIALIAGGKQAFYEPIEGAEDNKEQAREDLKAVNLNKNDILVGLTASGRTPYVIAALEYAKQIGCKNALICNSLSKENKLDVDHLIFLNTGAEVITGSTRMKAGTSQKMICNILSTAVMTKLGYVRGNYMINVIPSNQKLEQRCKNMIQEITNASSEEIEQVFSQTKNVQMSLYMLEDNLSLSDARKKYEEKYGK</sequence>
<dbReference type="GO" id="GO:0097367">
    <property type="term" value="F:carbohydrate derivative binding"/>
    <property type="evidence" value="ECO:0007669"/>
    <property type="project" value="InterPro"/>
</dbReference>
<reference evidence="4 5" key="1">
    <citation type="journal article" date="2015" name="Genome Announc.">
        <title>Complete Genome Sequence of Mycoplasma meleagridis, a Possible Emerging Pathogen in Chickens.</title>
        <authorList>
            <person name="Abolnik C."/>
        </authorList>
    </citation>
    <scope>NUCLEOTIDE SEQUENCE [LARGE SCALE GENOMIC DNA]</scope>
    <source>
        <strain evidence="4 5">B2096 8B</strain>
    </source>
</reference>
<evidence type="ECO:0000313" key="4">
    <source>
        <dbReference type="EMBL" id="AKA49699.1"/>
    </source>
</evidence>
<evidence type="ECO:0000256" key="2">
    <source>
        <dbReference type="ARBA" id="ARBA00023277"/>
    </source>
</evidence>